<dbReference type="EMBL" id="OB793223">
    <property type="protein sequence ID" value="CAD7426573.1"/>
    <property type="molecule type" value="Genomic_DNA"/>
</dbReference>
<evidence type="ECO:0000313" key="1">
    <source>
        <dbReference type="EMBL" id="CAD7426573.1"/>
    </source>
</evidence>
<proteinExistence type="predicted"/>
<name>A0A7R9E354_9NEOP</name>
<organism evidence="1">
    <name type="scientific">Timema monikensis</name>
    <dbReference type="NCBI Taxonomy" id="170555"/>
    <lineage>
        <taxon>Eukaryota</taxon>
        <taxon>Metazoa</taxon>
        <taxon>Ecdysozoa</taxon>
        <taxon>Arthropoda</taxon>
        <taxon>Hexapoda</taxon>
        <taxon>Insecta</taxon>
        <taxon>Pterygota</taxon>
        <taxon>Neoptera</taxon>
        <taxon>Polyneoptera</taxon>
        <taxon>Phasmatodea</taxon>
        <taxon>Timematodea</taxon>
        <taxon>Timematoidea</taxon>
        <taxon>Timematidae</taxon>
        <taxon>Timema</taxon>
    </lineage>
</organism>
<dbReference type="AlphaFoldDB" id="A0A7R9E354"/>
<gene>
    <name evidence="1" type="ORF">TMSB3V08_LOCUS3451</name>
</gene>
<accession>A0A7R9E354</accession>
<sequence length="107" mass="12279">MLKMFRNLMEKFINEDEINKATTSNKLVTKLSREKRKPAANGTLLYERVPNKPEAEKAALNNISPTLLKRRAYEEVNGMDGKCHGYVTFFTIQTFTPMLTYMAQGMV</sequence>
<protein>
    <submittedName>
        <fullName evidence="1">Uncharacterized protein</fullName>
    </submittedName>
</protein>
<reference evidence="1" key="1">
    <citation type="submission" date="2020-11" db="EMBL/GenBank/DDBJ databases">
        <authorList>
            <person name="Tran Van P."/>
        </authorList>
    </citation>
    <scope>NUCLEOTIDE SEQUENCE</scope>
</reference>